<comment type="caution">
    <text evidence="1">The sequence shown here is derived from an EMBL/GenBank/DDBJ whole genome shotgun (WGS) entry which is preliminary data.</text>
</comment>
<sequence length="126" mass="13891">MWARVKSEVSGQGLDDAMGTRWKLTEGIESLSGVRRELIEGIRGLSRVRWKFVEGIRSLLRVRLELVEARIRKVEGTTFAKNLTGKPRVSGGCTAIAQAFEQLMATEPPVPRNLGTSMIDPPRTGG</sequence>
<accession>A0A426ZVX2</accession>
<evidence type="ECO:0000313" key="2">
    <source>
        <dbReference type="Proteomes" id="UP000287651"/>
    </source>
</evidence>
<protein>
    <submittedName>
        <fullName evidence="1">Uncharacterized protein</fullName>
    </submittedName>
</protein>
<dbReference type="AlphaFoldDB" id="A0A426ZVX2"/>
<evidence type="ECO:0000313" key="1">
    <source>
        <dbReference type="EMBL" id="RRT68103.1"/>
    </source>
</evidence>
<proteinExistence type="predicted"/>
<dbReference type="EMBL" id="AMZH03004801">
    <property type="protein sequence ID" value="RRT68103.1"/>
    <property type="molecule type" value="Genomic_DNA"/>
</dbReference>
<organism evidence="1 2">
    <name type="scientific">Ensete ventricosum</name>
    <name type="common">Abyssinian banana</name>
    <name type="synonym">Musa ensete</name>
    <dbReference type="NCBI Taxonomy" id="4639"/>
    <lineage>
        <taxon>Eukaryota</taxon>
        <taxon>Viridiplantae</taxon>
        <taxon>Streptophyta</taxon>
        <taxon>Embryophyta</taxon>
        <taxon>Tracheophyta</taxon>
        <taxon>Spermatophyta</taxon>
        <taxon>Magnoliopsida</taxon>
        <taxon>Liliopsida</taxon>
        <taxon>Zingiberales</taxon>
        <taxon>Musaceae</taxon>
        <taxon>Ensete</taxon>
    </lineage>
</organism>
<reference evidence="1 2" key="1">
    <citation type="journal article" date="2014" name="Agronomy (Basel)">
        <title>A Draft Genome Sequence for Ensete ventricosum, the Drought-Tolerant Tree Against Hunger.</title>
        <authorList>
            <person name="Harrison J."/>
            <person name="Moore K.A."/>
            <person name="Paszkiewicz K."/>
            <person name="Jones T."/>
            <person name="Grant M."/>
            <person name="Ambacheew D."/>
            <person name="Muzemil S."/>
            <person name="Studholme D.J."/>
        </authorList>
    </citation>
    <scope>NUCLEOTIDE SEQUENCE [LARGE SCALE GENOMIC DNA]</scope>
</reference>
<name>A0A426ZVX2_ENSVE</name>
<gene>
    <name evidence="1" type="ORF">B296_00007051</name>
</gene>
<dbReference type="Proteomes" id="UP000287651">
    <property type="component" value="Unassembled WGS sequence"/>
</dbReference>